<evidence type="ECO:0000256" key="1">
    <source>
        <dbReference type="ARBA" id="ARBA00005005"/>
    </source>
</evidence>
<name>A0A939DG11_9GAMM</name>
<evidence type="ECO:0000256" key="3">
    <source>
        <dbReference type="ARBA" id="ARBA00022832"/>
    </source>
</evidence>
<evidence type="ECO:0000256" key="5">
    <source>
        <dbReference type="ARBA" id="ARBA00023235"/>
    </source>
</evidence>
<dbReference type="AlphaFoldDB" id="A0A939DG11"/>
<protein>
    <submittedName>
        <fullName evidence="7">Crotonase/enoyl-CoA hydratase family protein</fullName>
    </submittedName>
</protein>
<sequence>MSKRVIVDVHEHVAHVRLNRPEKMNALDALMLESIVAAATQLANDANVRCVVLSGEGRAFCAGLDISALTGTPASDSAEASQLACLSERTHGIVNLPQAASWLWRELPVPVIAAMHGVAFGGGCQISIGADMRYAAPDTRISIMEMKWGIVPDMGGTPFLQQLVADDKLRELIYTHKIVTADEAERIGLVTRVCENPVEAALETASHIAHKNPDAIRAAKRIVNNAPFESAADTLLAESSEQDRILGSANQREAVSAELEKRAPNYQP</sequence>
<dbReference type="EMBL" id="JAFKCZ010000008">
    <property type="protein sequence ID" value="MBN7797496.1"/>
    <property type="molecule type" value="Genomic_DNA"/>
</dbReference>
<keyword evidence="8" id="KW-1185">Reference proteome</keyword>
<organism evidence="7 8">
    <name type="scientific">Parahaliea mediterranea</name>
    <dbReference type="NCBI Taxonomy" id="651086"/>
    <lineage>
        <taxon>Bacteria</taxon>
        <taxon>Pseudomonadati</taxon>
        <taxon>Pseudomonadota</taxon>
        <taxon>Gammaproteobacteria</taxon>
        <taxon>Cellvibrionales</taxon>
        <taxon>Halieaceae</taxon>
        <taxon>Parahaliea</taxon>
    </lineage>
</organism>
<reference evidence="7" key="1">
    <citation type="submission" date="2021-02" db="EMBL/GenBank/DDBJ databases">
        <title>PHA producing bacteria isolated from coastal sediment in Guangdong, Shenzhen.</title>
        <authorList>
            <person name="Zheng W."/>
            <person name="Yu S."/>
            <person name="Huang Y."/>
        </authorList>
    </citation>
    <scope>NUCLEOTIDE SEQUENCE</scope>
    <source>
        <strain evidence="7">TN14-10</strain>
    </source>
</reference>
<dbReference type="Proteomes" id="UP000664303">
    <property type="component" value="Unassembled WGS sequence"/>
</dbReference>
<keyword evidence="5" id="KW-0413">Isomerase</keyword>
<dbReference type="RefSeq" id="WP_206560940.1">
    <property type="nucleotide sequence ID" value="NZ_JAFKCZ010000008.1"/>
</dbReference>
<accession>A0A939DG11</accession>
<dbReference type="InterPro" id="IPR001753">
    <property type="entry name" value="Enoyl-CoA_hydra/iso"/>
</dbReference>
<proteinExistence type="inferred from homology"/>
<dbReference type="InterPro" id="IPR018376">
    <property type="entry name" value="Enoyl-CoA_hyd/isom_CS"/>
</dbReference>
<keyword evidence="4" id="KW-0443">Lipid metabolism</keyword>
<dbReference type="PANTHER" id="PTHR43149:SF1">
    <property type="entry name" value="DELTA(3,5)-DELTA(2,4)-DIENOYL-COA ISOMERASE, MITOCHONDRIAL"/>
    <property type="match status" value="1"/>
</dbReference>
<dbReference type="Gene3D" id="1.10.12.10">
    <property type="entry name" value="Lyase 2-enoyl-coa Hydratase, Chain A, domain 2"/>
    <property type="match status" value="1"/>
</dbReference>
<evidence type="ECO:0000313" key="7">
    <source>
        <dbReference type="EMBL" id="MBN7797496.1"/>
    </source>
</evidence>
<dbReference type="GO" id="GO:0006631">
    <property type="term" value="P:fatty acid metabolic process"/>
    <property type="evidence" value="ECO:0007669"/>
    <property type="project" value="UniProtKB-KW"/>
</dbReference>
<gene>
    <name evidence="7" type="ORF">JYP50_12880</name>
</gene>
<keyword evidence="3" id="KW-0276">Fatty acid metabolism</keyword>
<comment type="pathway">
    <text evidence="1">Lipid metabolism; fatty acid beta-oxidation.</text>
</comment>
<dbReference type="PROSITE" id="PS00166">
    <property type="entry name" value="ENOYL_COA_HYDRATASE"/>
    <property type="match status" value="1"/>
</dbReference>
<dbReference type="InterPro" id="IPR029045">
    <property type="entry name" value="ClpP/crotonase-like_dom_sf"/>
</dbReference>
<dbReference type="InterPro" id="IPR014748">
    <property type="entry name" value="Enoyl-CoA_hydra_C"/>
</dbReference>
<evidence type="ECO:0000313" key="8">
    <source>
        <dbReference type="Proteomes" id="UP000664303"/>
    </source>
</evidence>
<dbReference type="Gene3D" id="3.90.226.10">
    <property type="entry name" value="2-enoyl-CoA Hydratase, Chain A, domain 1"/>
    <property type="match status" value="1"/>
</dbReference>
<dbReference type="GO" id="GO:0016853">
    <property type="term" value="F:isomerase activity"/>
    <property type="evidence" value="ECO:0007669"/>
    <property type="project" value="UniProtKB-KW"/>
</dbReference>
<dbReference type="Pfam" id="PF00378">
    <property type="entry name" value="ECH_1"/>
    <property type="match status" value="1"/>
</dbReference>
<dbReference type="SUPFAM" id="SSF52096">
    <property type="entry name" value="ClpP/crotonase"/>
    <property type="match status" value="1"/>
</dbReference>
<evidence type="ECO:0000256" key="6">
    <source>
        <dbReference type="RuleBase" id="RU003707"/>
    </source>
</evidence>
<dbReference type="InterPro" id="IPR045002">
    <property type="entry name" value="Ech1-like"/>
</dbReference>
<dbReference type="NCBIfam" id="NF005699">
    <property type="entry name" value="PRK07509.1"/>
    <property type="match status" value="1"/>
</dbReference>
<evidence type="ECO:0000256" key="2">
    <source>
        <dbReference type="ARBA" id="ARBA00005254"/>
    </source>
</evidence>
<comment type="caution">
    <text evidence="7">The sequence shown here is derived from an EMBL/GenBank/DDBJ whole genome shotgun (WGS) entry which is preliminary data.</text>
</comment>
<dbReference type="CDD" id="cd06558">
    <property type="entry name" value="crotonase-like"/>
    <property type="match status" value="1"/>
</dbReference>
<evidence type="ECO:0000256" key="4">
    <source>
        <dbReference type="ARBA" id="ARBA00023098"/>
    </source>
</evidence>
<dbReference type="PANTHER" id="PTHR43149">
    <property type="entry name" value="ENOYL-COA HYDRATASE"/>
    <property type="match status" value="1"/>
</dbReference>
<comment type="similarity">
    <text evidence="2 6">Belongs to the enoyl-CoA hydratase/isomerase family.</text>
</comment>